<dbReference type="AlphaFoldDB" id="A0A316FLB2"/>
<gene>
    <name evidence="10" type="ORF">BC793_105286</name>
</gene>
<dbReference type="RefSeq" id="WP_109592885.1">
    <property type="nucleotide sequence ID" value="NZ_BONA01000036.1"/>
</dbReference>
<feature type="domain" description="ABC3 transporter permease C-terminal" evidence="8">
    <location>
        <begin position="268"/>
        <end position="385"/>
    </location>
</feature>
<evidence type="ECO:0000313" key="11">
    <source>
        <dbReference type="Proteomes" id="UP000245697"/>
    </source>
</evidence>
<dbReference type="PANTHER" id="PTHR30572">
    <property type="entry name" value="MEMBRANE COMPONENT OF TRANSPORTER-RELATED"/>
    <property type="match status" value="1"/>
</dbReference>
<feature type="transmembrane region" description="Helical" evidence="7">
    <location>
        <begin position="265"/>
        <end position="289"/>
    </location>
</feature>
<dbReference type="GO" id="GO:0022857">
    <property type="term" value="F:transmembrane transporter activity"/>
    <property type="evidence" value="ECO:0007669"/>
    <property type="project" value="TreeGrafter"/>
</dbReference>
<comment type="subcellular location">
    <subcellularLocation>
        <location evidence="1">Cell membrane</location>
        <topology evidence="1">Multi-pass membrane protein</topology>
    </subcellularLocation>
</comment>
<evidence type="ECO:0000256" key="3">
    <source>
        <dbReference type="ARBA" id="ARBA00022692"/>
    </source>
</evidence>
<keyword evidence="3 7" id="KW-0812">Transmembrane</keyword>
<evidence type="ECO:0000256" key="5">
    <source>
        <dbReference type="ARBA" id="ARBA00023136"/>
    </source>
</evidence>
<keyword evidence="11" id="KW-1185">Reference proteome</keyword>
<protein>
    <submittedName>
        <fullName evidence="10">Putative ABC transport system permease protein</fullName>
    </submittedName>
</protein>
<keyword evidence="2" id="KW-1003">Cell membrane</keyword>
<keyword evidence="5 7" id="KW-0472">Membrane</keyword>
<organism evidence="10 11">
    <name type="scientific">Actinoplanes xinjiangensis</name>
    <dbReference type="NCBI Taxonomy" id="512350"/>
    <lineage>
        <taxon>Bacteria</taxon>
        <taxon>Bacillati</taxon>
        <taxon>Actinomycetota</taxon>
        <taxon>Actinomycetes</taxon>
        <taxon>Micromonosporales</taxon>
        <taxon>Micromonosporaceae</taxon>
        <taxon>Actinoplanes</taxon>
    </lineage>
</organism>
<name>A0A316FLB2_9ACTN</name>
<feature type="transmembrane region" description="Helical" evidence="7">
    <location>
        <begin position="21"/>
        <end position="45"/>
    </location>
</feature>
<evidence type="ECO:0000313" key="10">
    <source>
        <dbReference type="EMBL" id="PWK48935.1"/>
    </source>
</evidence>
<evidence type="ECO:0000259" key="8">
    <source>
        <dbReference type="Pfam" id="PF02687"/>
    </source>
</evidence>
<feature type="transmembrane region" description="Helical" evidence="7">
    <location>
        <begin position="310"/>
        <end position="339"/>
    </location>
</feature>
<reference evidence="10 11" key="1">
    <citation type="submission" date="2018-05" db="EMBL/GenBank/DDBJ databases">
        <title>Genomic Encyclopedia of Archaeal and Bacterial Type Strains, Phase II (KMG-II): from individual species to whole genera.</title>
        <authorList>
            <person name="Goeker M."/>
        </authorList>
    </citation>
    <scope>NUCLEOTIDE SEQUENCE [LARGE SCALE GENOMIC DNA]</scope>
    <source>
        <strain evidence="10 11">DSM 45184</strain>
    </source>
</reference>
<evidence type="ECO:0000256" key="2">
    <source>
        <dbReference type="ARBA" id="ARBA00022475"/>
    </source>
</evidence>
<comment type="caution">
    <text evidence="10">The sequence shown here is derived from an EMBL/GenBank/DDBJ whole genome shotgun (WGS) entry which is preliminary data.</text>
</comment>
<dbReference type="Pfam" id="PF02687">
    <property type="entry name" value="FtsX"/>
    <property type="match status" value="1"/>
</dbReference>
<dbReference type="InterPro" id="IPR025857">
    <property type="entry name" value="MacB_PCD"/>
</dbReference>
<evidence type="ECO:0000256" key="6">
    <source>
        <dbReference type="ARBA" id="ARBA00038076"/>
    </source>
</evidence>
<evidence type="ECO:0000256" key="4">
    <source>
        <dbReference type="ARBA" id="ARBA00022989"/>
    </source>
</evidence>
<dbReference type="PANTHER" id="PTHR30572:SF4">
    <property type="entry name" value="ABC TRANSPORTER PERMEASE YTRF"/>
    <property type="match status" value="1"/>
</dbReference>
<evidence type="ECO:0000259" key="9">
    <source>
        <dbReference type="Pfam" id="PF12704"/>
    </source>
</evidence>
<dbReference type="InterPro" id="IPR050250">
    <property type="entry name" value="Macrolide_Exporter_MacB"/>
</dbReference>
<dbReference type="Pfam" id="PF12704">
    <property type="entry name" value="MacB_PCD"/>
    <property type="match status" value="1"/>
</dbReference>
<feature type="domain" description="MacB-like periplasmic core" evidence="9">
    <location>
        <begin position="22"/>
        <end position="195"/>
    </location>
</feature>
<evidence type="ECO:0000256" key="1">
    <source>
        <dbReference type="ARBA" id="ARBA00004651"/>
    </source>
</evidence>
<dbReference type="Proteomes" id="UP000245697">
    <property type="component" value="Unassembled WGS sequence"/>
</dbReference>
<dbReference type="EMBL" id="QGGR01000005">
    <property type="protein sequence ID" value="PWK48935.1"/>
    <property type="molecule type" value="Genomic_DNA"/>
</dbReference>
<evidence type="ECO:0000256" key="7">
    <source>
        <dbReference type="SAM" id="Phobius"/>
    </source>
</evidence>
<dbReference type="InterPro" id="IPR003838">
    <property type="entry name" value="ABC3_permease_C"/>
</dbReference>
<dbReference type="GO" id="GO:0005886">
    <property type="term" value="C:plasma membrane"/>
    <property type="evidence" value="ECO:0007669"/>
    <property type="project" value="UniProtKB-SubCell"/>
</dbReference>
<sequence>MKVISLALIAWQGIRRRPLRNLLSALSLTVGVLALVLVLSGGAVVRETIVFDSRLQGGDALTANLTLTDSPQKFAVAEYWRSSLGRALAPQRGIASVTASNDGALLRKGDETVSDLVVVTTEKALLEIRPFPVLRGTWLTDEPTYAPTVVLNHRADQMVEGQTGPVTLVAGGQTFRTSVIGVVYDAEPRPVAYLDMHADGPWQAAIEDTNVYSVQFTAPAWSIGDARSRINELASISDRAADVTGVERTDRLETFDRQLDLVNRVFLAVAILSLLIGALGILNIGLSTVRERSDELSLRRSFGATRPQVVVIMLLESQFVALVSGLAGIALVAGGLPLITAHFADRFQEVSTGFPVGGALLGLAAGSVAALVGSLAPALRASRVPIAAIMR</sequence>
<keyword evidence="4 7" id="KW-1133">Transmembrane helix</keyword>
<feature type="transmembrane region" description="Helical" evidence="7">
    <location>
        <begin position="359"/>
        <end position="381"/>
    </location>
</feature>
<proteinExistence type="inferred from homology"/>
<accession>A0A316FLB2</accession>
<comment type="similarity">
    <text evidence="6">Belongs to the ABC-4 integral membrane protein family.</text>
</comment>